<accession>A0A9P8PZV0</accession>
<dbReference type="EMBL" id="JAEUBG010004344">
    <property type="protein sequence ID" value="KAH3681632.1"/>
    <property type="molecule type" value="Genomic_DNA"/>
</dbReference>
<evidence type="ECO:0000313" key="1">
    <source>
        <dbReference type="EMBL" id="KAH3681632.1"/>
    </source>
</evidence>
<name>A0A9P8PZV0_WICPI</name>
<sequence>MVYFNRASNLIIGFFGSLGRPNKVNNSEEKDSKTGYKEVKNEVQRRIRELVRGHVPFREVQNSREITQSDRLGFGFREVQLGKYKVVSLVISSTEIPSSSPISKVKVYPPLFSSGCSSTKVTFQYATLNLVSSLAANKANS</sequence>
<gene>
    <name evidence="1" type="ORF">WICPIJ_007402</name>
</gene>
<keyword evidence="2" id="KW-1185">Reference proteome</keyword>
<evidence type="ECO:0000313" key="2">
    <source>
        <dbReference type="Proteomes" id="UP000774326"/>
    </source>
</evidence>
<dbReference type="Proteomes" id="UP000774326">
    <property type="component" value="Unassembled WGS sequence"/>
</dbReference>
<organism evidence="1 2">
    <name type="scientific">Wickerhamomyces pijperi</name>
    <name type="common">Yeast</name>
    <name type="synonym">Pichia pijperi</name>
    <dbReference type="NCBI Taxonomy" id="599730"/>
    <lineage>
        <taxon>Eukaryota</taxon>
        <taxon>Fungi</taxon>
        <taxon>Dikarya</taxon>
        <taxon>Ascomycota</taxon>
        <taxon>Saccharomycotina</taxon>
        <taxon>Saccharomycetes</taxon>
        <taxon>Phaffomycetales</taxon>
        <taxon>Wickerhamomycetaceae</taxon>
        <taxon>Wickerhamomyces</taxon>
    </lineage>
</organism>
<proteinExistence type="predicted"/>
<reference evidence="1" key="2">
    <citation type="submission" date="2021-01" db="EMBL/GenBank/DDBJ databases">
        <authorList>
            <person name="Schikora-Tamarit M.A."/>
        </authorList>
    </citation>
    <scope>NUCLEOTIDE SEQUENCE</scope>
    <source>
        <strain evidence="1">CBS2887</strain>
    </source>
</reference>
<reference evidence="1" key="1">
    <citation type="journal article" date="2021" name="Open Biol.">
        <title>Shared evolutionary footprints suggest mitochondrial oxidative damage underlies multiple complex I losses in fungi.</title>
        <authorList>
            <person name="Schikora-Tamarit M.A."/>
            <person name="Marcet-Houben M."/>
            <person name="Nosek J."/>
            <person name="Gabaldon T."/>
        </authorList>
    </citation>
    <scope>NUCLEOTIDE SEQUENCE</scope>
    <source>
        <strain evidence="1">CBS2887</strain>
    </source>
</reference>
<protein>
    <submittedName>
        <fullName evidence="1">Uncharacterized protein</fullName>
    </submittedName>
</protein>
<dbReference type="AlphaFoldDB" id="A0A9P8PZV0"/>
<comment type="caution">
    <text evidence="1">The sequence shown here is derived from an EMBL/GenBank/DDBJ whole genome shotgun (WGS) entry which is preliminary data.</text>
</comment>